<dbReference type="Proteomes" id="UP001316803">
    <property type="component" value="Unassembled WGS sequence"/>
</dbReference>
<dbReference type="InterPro" id="IPR050236">
    <property type="entry name" value="Ser_Thr_kinase_AGC"/>
</dbReference>
<dbReference type="FunFam" id="3.40.50.2300:FF:000139">
    <property type="entry name" value="Serine threonine protein kinase"/>
    <property type="match status" value="1"/>
</dbReference>
<comment type="caution">
    <text evidence="15">The sequence shown here is derived from an EMBL/GenBank/DDBJ whole genome shotgun (WGS) entry which is preliminary data.</text>
</comment>
<dbReference type="SMART" id="SM00448">
    <property type="entry name" value="REC"/>
    <property type="match status" value="1"/>
</dbReference>
<organism evidence="15 16">
    <name type="scientific">Knufia fluminis</name>
    <dbReference type="NCBI Taxonomy" id="191047"/>
    <lineage>
        <taxon>Eukaryota</taxon>
        <taxon>Fungi</taxon>
        <taxon>Dikarya</taxon>
        <taxon>Ascomycota</taxon>
        <taxon>Pezizomycotina</taxon>
        <taxon>Eurotiomycetes</taxon>
        <taxon>Chaetothyriomycetidae</taxon>
        <taxon>Chaetothyriales</taxon>
        <taxon>Trichomeriaceae</taxon>
        <taxon>Knufia</taxon>
    </lineage>
</organism>
<dbReference type="GO" id="GO:0004674">
    <property type="term" value="F:protein serine/threonine kinase activity"/>
    <property type="evidence" value="ECO:0007669"/>
    <property type="project" value="UniProtKB-KW"/>
</dbReference>
<feature type="region of interest" description="Disordered" evidence="11">
    <location>
        <begin position="684"/>
        <end position="710"/>
    </location>
</feature>
<keyword evidence="4 15" id="KW-0808">Transferase</keyword>
<sequence length="1968" mass="216223">MAQDGSDRPFAQSPTVAALKYHAGAGPEPQKVMMERSFSQDIQEGAQELKDAAEQTRNIILDLRLDGVVRWVSPSWTDVVGTQMEVIKGKPISTYIKDDKEVFERAIKALQTNNSKSQFVKFTIETTTTSDIAPMLDDQSSPSDEGESLKPDGKVLLELEGQGIMVWDRTTGGESHTMWMLQPAAEPIQIEVELPRILVEMLGIGAELLAKYLSELTEAGANDPANHPPPLPVVCRICERSIVPWWFERHSDLCVQEHKAEMDVQMIQESLTEHRHAIVRVLDAFDNRPSRSASGENVPSQPLPEYKGLPIGPSPTASSLSSAPGSQNVSPARSRSPSTAGLGHSRGRSSFIVRRPLVRIVELILDLCDTAIEINTPAIKDTKSEESDEFRTQSPVSESRINQIVHWQPPSSLDTEPGLAALSSDTEKLARAKIEAVHRHQVILEYGERIRQEYLAEVDACIAEALLKAQRAAEGEPLSSGESEGEEESQSVTGYHDLSPGSEHMSQPDIGEPEVTRTQSRPQLRSMASALRNSLDPPVSHPDSRRPSSQAVSTGSSSPQECPTPKSMRSNVIAQPQPIHKRRSMYIAPDEGETSDSSLPSMSGMHHMRRTDSPAAISEQNLSRSASSRDRKRRSMHLHGLSSSSPHRGQSPSHFPPAPSSPLRMSKARLPSVETSLQSPIVSPLLTSGEFPSPQYHHPHHRRQSSIHSSDIRAPLSPRLSTAAHLQPRAQPPSIKDFEIVKPISKGAFGSVYLSKKKLTGEYFAIKVLRKSDMIAKNQVTNVKAERAIMMWQGESDFVAKLYWTFSSKEYLFLVMEYLNGGDCASLVKILGGLTEDWAKKYVAEVVLGVEHLHSRGIVHRDLKPDNLLIDSKGHLKLTDFGLSRMGLIGRQARALKSPEEPDPDLFKQGHFSSQITGPASRSASFDYHPGPSPGQTPLMTPALAGGLDQPSYFSLNREASLSRDFSRRTSGHRSESGSVSSHDLHQAFQGLGLSDSREGSRPISVHQRHNPIEEESLSQASASPDLMPLSQSMSNMSQPATSVSSQMLPPPTALFDPDENGKRFVGTPDYLAPETIRGTVQDEMCDWWSLGCILFEFLYGMPPFNAPTTEQVFDNILNRRIAWPDDDEVEVSEDAKDLVNKLIQLDPKQRLGANAEDKYSSGGAEIQAHSWFSDINWETLLEDEAQFVPNPENPEDTEYFDTRGATLQAFPEEMEDQLSPGLGSTPGDYGDRPHDALFKARSHVSSTKRGLMPLHIPAHIARDSRSRRLSEPVVGDDFGSFAFKNLPVLEKANKDIVEKMRKEALQAQARSAQSFQAAQSASQPVSTIPTPTVSSPSGGPGSVEGSPMVPMTVQRALSVNKHHRPASPSGLSSSNASPNRGSQPGSPMLAYTGIQHHERRKTSGSSNSSNLQNSTVYDLSNARGAQALASPAKRLSSMSPAKPPTVSSLQPGTPGRNRSHTVGSQDSETQLREPFMPGHHKRRSQLFARDQSPSSSDNENTAHTKALLKVQRKRQSSRRMSQFNIMEGPVYRPLDILICEDHPVSKMVMEKLFEKLRCRTITATTGPQAIGYAGGNIQFDIIFTEFKLPLINGVDLARMVRDTNSANTHTPIVCMTGYLKDLPDEHQFDALLQKPPTLPKLTEALCKHCTWKPPPKDFKPTMPLNVLSGLPMHRTQDSPSSVASSRAPTMPESSWKGSSREDSISSGGFFSDIESLKAEEIPVVVSRAATDEWNRGGLGITDDSILDHRTLAQPPFPRLEHTESAPPVVDELAPFPPTLRHQPSSEAIRNKRESLEKIRVNAGGAEEGDDEDEELGRLQTRQKSPVEKAARSSSKLGQEMLRTNSRGSVISMHDDRVAEADSLRRSLEILEGRMEGLRIPEEDTAILGSVQPRKSMRASSSEHAHPEPERPASRGHITPPILFPLAPGHTQTEIDMDDQATPMPNKTIDFGDQPTPKAHSENGSTSR</sequence>
<evidence type="ECO:0000259" key="13">
    <source>
        <dbReference type="PROSITE" id="PS50110"/>
    </source>
</evidence>
<feature type="compositionally biased region" description="Polar residues" evidence="11">
    <location>
        <begin position="1832"/>
        <end position="1849"/>
    </location>
</feature>
<dbReference type="GO" id="GO:0005524">
    <property type="term" value="F:ATP binding"/>
    <property type="evidence" value="ECO:0007669"/>
    <property type="project" value="UniProtKB-KW"/>
</dbReference>
<dbReference type="FunFam" id="1.10.510.10:FF:000340">
    <property type="entry name" value="Serine threonine protein kinase"/>
    <property type="match status" value="1"/>
</dbReference>
<evidence type="ECO:0000313" key="15">
    <source>
        <dbReference type="EMBL" id="KAK5957496.1"/>
    </source>
</evidence>
<dbReference type="SUPFAM" id="SSF56112">
    <property type="entry name" value="Protein kinase-like (PK-like)"/>
    <property type="match status" value="1"/>
</dbReference>
<feature type="compositionally biased region" description="Low complexity" evidence="11">
    <location>
        <begin position="1367"/>
        <end position="1380"/>
    </location>
</feature>
<feature type="compositionally biased region" description="Polar residues" evidence="11">
    <location>
        <begin position="911"/>
        <end position="924"/>
    </location>
</feature>
<name>A0AAN8EZW3_9EURO</name>
<feature type="region of interest" description="Disordered" evidence="11">
    <location>
        <begin position="1428"/>
        <end position="1516"/>
    </location>
</feature>
<feature type="compositionally biased region" description="Polar residues" evidence="11">
    <location>
        <begin position="547"/>
        <end position="574"/>
    </location>
</feature>
<evidence type="ECO:0000256" key="10">
    <source>
        <dbReference type="PROSITE-ProRule" id="PRU00169"/>
    </source>
</evidence>
<feature type="region of interest" description="Disordered" evidence="11">
    <location>
        <begin position="474"/>
        <end position="665"/>
    </location>
</feature>
<dbReference type="InterPro" id="IPR011009">
    <property type="entry name" value="Kinase-like_dom_sf"/>
</dbReference>
<evidence type="ECO:0000256" key="1">
    <source>
        <dbReference type="ARBA" id="ARBA00012513"/>
    </source>
</evidence>
<dbReference type="PANTHER" id="PTHR24356">
    <property type="entry name" value="SERINE/THREONINE-PROTEIN KINASE"/>
    <property type="match status" value="1"/>
</dbReference>
<accession>A0AAN8EZW3</accession>
<evidence type="ECO:0000256" key="3">
    <source>
        <dbReference type="ARBA" id="ARBA00022553"/>
    </source>
</evidence>
<reference evidence="15 16" key="1">
    <citation type="submission" date="2022-12" db="EMBL/GenBank/DDBJ databases">
        <title>Genomic features and morphological characterization of a novel Knufia sp. strain isolated from spacecraft assembly facility.</title>
        <authorList>
            <person name="Teixeira M."/>
            <person name="Chander A.M."/>
            <person name="Stajich J.E."/>
            <person name="Venkateswaran K."/>
        </authorList>
    </citation>
    <scope>NUCLEOTIDE SEQUENCE [LARGE SCALE GENOMIC DNA]</scope>
    <source>
        <strain evidence="15 16">FJI-L2-BK-P2</strain>
    </source>
</reference>
<evidence type="ECO:0000256" key="11">
    <source>
        <dbReference type="SAM" id="MobiDB-lite"/>
    </source>
</evidence>
<dbReference type="InterPro" id="IPR001789">
    <property type="entry name" value="Sig_transdc_resp-reg_receiver"/>
</dbReference>
<keyword evidence="5" id="KW-0547">Nucleotide-binding</keyword>
<feature type="domain" description="Protein kinase" evidence="12">
    <location>
        <begin position="738"/>
        <end position="1173"/>
    </location>
</feature>
<feature type="region of interest" description="Disordered" evidence="11">
    <location>
        <begin position="1802"/>
        <end position="1854"/>
    </location>
</feature>
<dbReference type="InterPro" id="IPR000961">
    <property type="entry name" value="AGC-kinase_C"/>
</dbReference>
<comment type="catalytic activity">
    <reaction evidence="8">
        <text>L-threonyl-[protein] + ATP = O-phospho-L-threonyl-[protein] + ADP + H(+)</text>
        <dbReference type="Rhea" id="RHEA:46608"/>
        <dbReference type="Rhea" id="RHEA-COMP:11060"/>
        <dbReference type="Rhea" id="RHEA-COMP:11605"/>
        <dbReference type="ChEBI" id="CHEBI:15378"/>
        <dbReference type="ChEBI" id="CHEBI:30013"/>
        <dbReference type="ChEBI" id="CHEBI:30616"/>
        <dbReference type="ChEBI" id="CHEBI:61977"/>
        <dbReference type="ChEBI" id="CHEBI:456216"/>
        <dbReference type="EC" id="2.7.11.1"/>
    </reaction>
</comment>
<feature type="compositionally biased region" description="Polar residues" evidence="11">
    <location>
        <begin position="290"/>
        <end position="300"/>
    </location>
</feature>
<feature type="region of interest" description="Disordered" evidence="11">
    <location>
        <begin position="131"/>
        <end position="150"/>
    </location>
</feature>
<feature type="compositionally biased region" description="Basic and acidic residues" evidence="11">
    <location>
        <begin position="963"/>
        <end position="976"/>
    </location>
</feature>
<protein>
    <recommendedName>
        <fullName evidence="1">non-specific serine/threonine protein kinase</fullName>
        <ecNumber evidence="1">2.7.11.1</ecNumber>
    </recommendedName>
</protein>
<dbReference type="PROSITE" id="PS50110">
    <property type="entry name" value="RESPONSE_REGULATORY"/>
    <property type="match status" value="1"/>
</dbReference>
<evidence type="ECO:0000256" key="7">
    <source>
        <dbReference type="ARBA" id="ARBA00022840"/>
    </source>
</evidence>
<feature type="region of interest" description="Disordered" evidence="11">
    <location>
        <begin position="898"/>
        <end position="946"/>
    </location>
</feature>
<dbReference type="PROSITE" id="PS50011">
    <property type="entry name" value="PROTEIN_KINASE_DOM"/>
    <property type="match status" value="1"/>
</dbReference>
<feature type="compositionally biased region" description="Low complexity" evidence="11">
    <location>
        <begin position="314"/>
        <end position="326"/>
    </location>
</feature>
<dbReference type="FunFam" id="1.10.510.10:FF:000664">
    <property type="entry name" value="Serine threonine protein kinase"/>
    <property type="match status" value="1"/>
</dbReference>
<dbReference type="PROSITE" id="PS00108">
    <property type="entry name" value="PROTEIN_KINASE_ST"/>
    <property type="match status" value="1"/>
</dbReference>
<evidence type="ECO:0000259" key="12">
    <source>
        <dbReference type="PROSITE" id="PS50011"/>
    </source>
</evidence>
<comment type="catalytic activity">
    <reaction evidence="9">
        <text>L-seryl-[protein] + ATP = O-phospho-L-seryl-[protein] + ADP + H(+)</text>
        <dbReference type="Rhea" id="RHEA:17989"/>
        <dbReference type="Rhea" id="RHEA-COMP:9863"/>
        <dbReference type="Rhea" id="RHEA-COMP:11604"/>
        <dbReference type="ChEBI" id="CHEBI:15378"/>
        <dbReference type="ChEBI" id="CHEBI:29999"/>
        <dbReference type="ChEBI" id="CHEBI:30616"/>
        <dbReference type="ChEBI" id="CHEBI:83421"/>
        <dbReference type="ChEBI" id="CHEBI:456216"/>
        <dbReference type="EC" id="2.7.11.1"/>
    </reaction>
</comment>
<dbReference type="EMBL" id="JAKLMC020000003">
    <property type="protein sequence ID" value="KAK5957496.1"/>
    <property type="molecule type" value="Genomic_DNA"/>
</dbReference>
<dbReference type="Pfam" id="PF00069">
    <property type="entry name" value="Pkinase"/>
    <property type="match status" value="2"/>
</dbReference>
<dbReference type="FunFam" id="3.30.200.20:FF:001008">
    <property type="entry name" value="Serine/threonine-protein kinase cek1"/>
    <property type="match status" value="1"/>
</dbReference>
<keyword evidence="6" id="KW-0418">Kinase</keyword>
<feature type="compositionally biased region" description="Low complexity" evidence="11">
    <location>
        <begin position="642"/>
        <end position="653"/>
    </location>
</feature>
<evidence type="ECO:0000256" key="5">
    <source>
        <dbReference type="ARBA" id="ARBA00022741"/>
    </source>
</evidence>
<dbReference type="Gene3D" id="1.10.510.10">
    <property type="entry name" value="Transferase(Phosphotransferase) domain 1"/>
    <property type="match status" value="2"/>
</dbReference>
<dbReference type="SUPFAM" id="SSF52172">
    <property type="entry name" value="CheY-like"/>
    <property type="match status" value="1"/>
</dbReference>
<feature type="region of interest" description="Disordered" evidence="11">
    <location>
        <begin position="289"/>
        <end position="346"/>
    </location>
</feature>
<keyword evidence="3" id="KW-0597">Phosphoprotein</keyword>
<evidence type="ECO:0000259" key="14">
    <source>
        <dbReference type="PROSITE" id="PS51285"/>
    </source>
</evidence>
<evidence type="ECO:0000256" key="8">
    <source>
        <dbReference type="ARBA" id="ARBA00047899"/>
    </source>
</evidence>
<feature type="region of interest" description="Disordered" evidence="11">
    <location>
        <begin position="1361"/>
        <end position="1390"/>
    </location>
</feature>
<dbReference type="CDD" id="cd05611">
    <property type="entry name" value="STKc_Rim15_like"/>
    <property type="match status" value="1"/>
</dbReference>
<feature type="region of interest" description="Disordered" evidence="11">
    <location>
        <begin position="1881"/>
        <end position="1968"/>
    </location>
</feature>
<feature type="compositionally biased region" description="Polar residues" evidence="11">
    <location>
        <begin position="1030"/>
        <end position="1048"/>
    </location>
</feature>
<keyword evidence="16" id="KW-1185">Reference proteome</keyword>
<feature type="domain" description="AGC-kinase C-terminal" evidence="14">
    <location>
        <begin position="1174"/>
        <end position="1294"/>
    </location>
</feature>
<dbReference type="GO" id="GO:0005634">
    <property type="term" value="C:nucleus"/>
    <property type="evidence" value="ECO:0007669"/>
    <property type="project" value="TreeGrafter"/>
</dbReference>
<feature type="region of interest" description="Disordered" evidence="11">
    <location>
        <begin position="1674"/>
        <end position="1703"/>
    </location>
</feature>
<evidence type="ECO:0000256" key="6">
    <source>
        <dbReference type="ARBA" id="ARBA00022777"/>
    </source>
</evidence>
<gene>
    <name evidence="15" type="primary">RIM15</name>
    <name evidence="15" type="ORF">OHC33_001871</name>
</gene>
<feature type="compositionally biased region" description="Polar residues" evidence="11">
    <location>
        <begin position="1678"/>
        <end position="1698"/>
    </location>
</feature>
<dbReference type="Gene3D" id="3.40.50.2300">
    <property type="match status" value="1"/>
</dbReference>
<evidence type="ECO:0000256" key="9">
    <source>
        <dbReference type="ARBA" id="ARBA00048679"/>
    </source>
</evidence>
<feature type="compositionally biased region" description="Basic and acidic residues" evidence="11">
    <location>
        <begin position="1901"/>
        <end position="1913"/>
    </location>
</feature>
<dbReference type="CDD" id="cd17546">
    <property type="entry name" value="REC_hyHK_CKI1_RcsC-like"/>
    <property type="match status" value="1"/>
</dbReference>
<dbReference type="InterPro" id="IPR008271">
    <property type="entry name" value="Ser/Thr_kinase_AS"/>
</dbReference>
<dbReference type="GO" id="GO:0000160">
    <property type="term" value="P:phosphorelay signal transduction system"/>
    <property type="evidence" value="ECO:0007669"/>
    <property type="project" value="InterPro"/>
</dbReference>
<keyword evidence="2" id="KW-0723">Serine/threonine-protein kinase</keyword>
<feature type="region of interest" description="Disordered" evidence="11">
    <location>
        <begin position="963"/>
        <end position="1048"/>
    </location>
</feature>
<feature type="compositionally biased region" description="Basic and acidic residues" evidence="11">
    <location>
        <begin position="898"/>
        <end position="908"/>
    </location>
</feature>
<evidence type="ECO:0000313" key="16">
    <source>
        <dbReference type="Proteomes" id="UP001316803"/>
    </source>
</evidence>
<feature type="compositionally biased region" description="Polar residues" evidence="11">
    <location>
        <begin position="327"/>
        <end position="339"/>
    </location>
</feature>
<comment type="caution">
    <text evidence="10">Lacks conserved residue(s) required for the propagation of feature annotation.</text>
</comment>
<feature type="domain" description="Response regulatory" evidence="13">
    <location>
        <begin position="1536"/>
        <end position="1650"/>
    </location>
</feature>
<dbReference type="SMART" id="SM00220">
    <property type="entry name" value="S_TKc"/>
    <property type="match status" value="1"/>
</dbReference>
<feature type="region of interest" description="Disordered" evidence="11">
    <location>
        <begin position="1316"/>
        <end position="1349"/>
    </location>
</feature>
<evidence type="ECO:0000256" key="4">
    <source>
        <dbReference type="ARBA" id="ARBA00022679"/>
    </source>
</evidence>
<dbReference type="PANTHER" id="PTHR24356:SF1">
    <property type="entry name" value="SERINE_THREONINE-PROTEIN KINASE GREATWALL"/>
    <property type="match status" value="1"/>
</dbReference>
<keyword evidence="7" id="KW-0067">ATP-binding</keyword>
<dbReference type="GO" id="GO:0005737">
    <property type="term" value="C:cytoplasm"/>
    <property type="evidence" value="ECO:0007669"/>
    <property type="project" value="TreeGrafter"/>
</dbReference>
<dbReference type="Gene3D" id="3.30.200.20">
    <property type="entry name" value="Phosphorylase Kinase, domain 1"/>
    <property type="match status" value="2"/>
</dbReference>
<proteinExistence type="predicted"/>
<dbReference type="InterPro" id="IPR000719">
    <property type="entry name" value="Prot_kinase_dom"/>
</dbReference>
<dbReference type="InterPro" id="IPR011006">
    <property type="entry name" value="CheY-like_superfamily"/>
</dbReference>
<dbReference type="PROSITE" id="PS51285">
    <property type="entry name" value="AGC_KINASE_CTER"/>
    <property type="match status" value="1"/>
</dbReference>
<dbReference type="EC" id="2.7.11.1" evidence="1"/>
<dbReference type="Pfam" id="PF00072">
    <property type="entry name" value="Response_reg"/>
    <property type="match status" value="1"/>
</dbReference>
<feature type="compositionally biased region" description="Polar residues" evidence="11">
    <location>
        <begin position="1492"/>
        <end position="1504"/>
    </location>
</feature>
<dbReference type="GO" id="GO:1901992">
    <property type="term" value="P:positive regulation of mitotic cell cycle phase transition"/>
    <property type="evidence" value="ECO:0007669"/>
    <property type="project" value="UniProtKB-ARBA"/>
</dbReference>
<evidence type="ECO:0000256" key="2">
    <source>
        <dbReference type="ARBA" id="ARBA00022527"/>
    </source>
</evidence>